<protein>
    <submittedName>
        <fullName evidence="1">Uncharacterized protein</fullName>
    </submittedName>
</protein>
<organism evidence="1 2">
    <name type="scientific">Ceriporiopsis subvermispora (strain B)</name>
    <name type="common">White-rot fungus</name>
    <name type="synonym">Gelatoporia subvermispora</name>
    <dbReference type="NCBI Taxonomy" id="914234"/>
    <lineage>
        <taxon>Eukaryota</taxon>
        <taxon>Fungi</taxon>
        <taxon>Dikarya</taxon>
        <taxon>Basidiomycota</taxon>
        <taxon>Agaricomycotina</taxon>
        <taxon>Agaricomycetes</taxon>
        <taxon>Polyporales</taxon>
        <taxon>Gelatoporiaceae</taxon>
        <taxon>Gelatoporia</taxon>
    </lineage>
</organism>
<keyword evidence="2" id="KW-1185">Reference proteome</keyword>
<sequence length="242" mass="26810">MQMTSNQNITLCSEESTELVRVTLTLPMNVLALRQVFTGLVHDIYLRNFFTCGSPGCPPDLMRILEQVEHPAVGIDEKLARVPQHRPFKFTRAAYMSARMIPSDGYSPGADGGSWCSPFCSSSGAGKTGHIHRGAGRLIWYSEQTSIDLIIPIDTRSITTQTQRSRCAEDYGLVPLDGGNPNCYRPRVSVQKAPPWIHSRSLVHSGDEEGRWEYASEPGLGGHIEYKPVRPRNLARVVADNS</sequence>
<evidence type="ECO:0000313" key="1">
    <source>
        <dbReference type="EMBL" id="EMD34594.1"/>
    </source>
</evidence>
<dbReference type="Proteomes" id="UP000016930">
    <property type="component" value="Unassembled WGS sequence"/>
</dbReference>
<gene>
    <name evidence="1" type="ORF">CERSUDRAFT_125193</name>
</gene>
<proteinExistence type="predicted"/>
<accession>M2PF99</accession>
<evidence type="ECO:0000313" key="2">
    <source>
        <dbReference type="Proteomes" id="UP000016930"/>
    </source>
</evidence>
<name>M2PF99_CERS8</name>
<dbReference type="AlphaFoldDB" id="M2PF99"/>
<dbReference type="HOGENOM" id="CLU_1147067_0_0_1"/>
<dbReference type="EMBL" id="KB445802">
    <property type="protein sequence ID" value="EMD34594.1"/>
    <property type="molecule type" value="Genomic_DNA"/>
</dbReference>
<reference evidence="1 2" key="1">
    <citation type="journal article" date="2012" name="Proc. Natl. Acad. Sci. U.S.A.">
        <title>Comparative genomics of Ceriporiopsis subvermispora and Phanerochaete chrysosporium provide insight into selective ligninolysis.</title>
        <authorList>
            <person name="Fernandez-Fueyo E."/>
            <person name="Ruiz-Duenas F.J."/>
            <person name="Ferreira P."/>
            <person name="Floudas D."/>
            <person name="Hibbett D.S."/>
            <person name="Canessa P."/>
            <person name="Larrondo L.F."/>
            <person name="James T.Y."/>
            <person name="Seelenfreund D."/>
            <person name="Lobos S."/>
            <person name="Polanco R."/>
            <person name="Tello M."/>
            <person name="Honda Y."/>
            <person name="Watanabe T."/>
            <person name="Watanabe T."/>
            <person name="Ryu J.S."/>
            <person name="Kubicek C.P."/>
            <person name="Schmoll M."/>
            <person name="Gaskell J."/>
            <person name="Hammel K.E."/>
            <person name="St John F.J."/>
            <person name="Vanden Wymelenberg A."/>
            <person name="Sabat G."/>
            <person name="Splinter BonDurant S."/>
            <person name="Syed K."/>
            <person name="Yadav J.S."/>
            <person name="Doddapaneni H."/>
            <person name="Subramanian V."/>
            <person name="Lavin J.L."/>
            <person name="Oguiza J.A."/>
            <person name="Perez G."/>
            <person name="Pisabarro A.G."/>
            <person name="Ramirez L."/>
            <person name="Santoyo F."/>
            <person name="Master E."/>
            <person name="Coutinho P.M."/>
            <person name="Henrissat B."/>
            <person name="Lombard V."/>
            <person name="Magnuson J.K."/>
            <person name="Kuees U."/>
            <person name="Hori C."/>
            <person name="Igarashi K."/>
            <person name="Samejima M."/>
            <person name="Held B.W."/>
            <person name="Barry K.W."/>
            <person name="LaButti K.M."/>
            <person name="Lapidus A."/>
            <person name="Lindquist E.A."/>
            <person name="Lucas S.M."/>
            <person name="Riley R."/>
            <person name="Salamov A.A."/>
            <person name="Hoffmeister D."/>
            <person name="Schwenk D."/>
            <person name="Hadar Y."/>
            <person name="Yarden O."/>
            <person name="de Vries R.P."/>
            <person name="Wiebenga A."/>
            <person name="Stenlid J."/>
            <person name="Eastwood D."/>
            <person name="Grigoriev I.V."/>
            <person name="Berka R.M."/>
            <person name="Blanchette R.A."/>
            <person name="Kersten P."/>
            <person name="Martinez A.T."/>
            <person name="Vicuna R."/>
            <person name="Cullen D."/>
        </authorList>
    </citation>
    <scope>NUCLEOTIDE SEQUENCE [LARGE SCALE GENOMIC DNA]</scope>
    <source>
        <strain evidence="1 2">B</strain>
    </source>
</reference>